<comment type="function">
    <text evidence="5">Component of the eukaryotic translation initiation factor 3 (eIF-3) complex, which is involved in protein synthesis of a specialized repertoire of mRNAs and, together with other initiation factors, stimulates binding of mRNA and methionyl-tRNAi to the 40S ribosome. The eIF-3 complex specifically targets and initiates translation of a subset of mRNAs involved in cell proliferation.</text>
</comment>
<dbReference type="EMBL" id="JAKCXM010000480">
    <property type="protein sequence ID" value="KAJ0393591.1"/>
    <property type="molecule type" value="Genomic_DNA"/>
</dbReference>
<evidence type="ECO:0000313" key="9">
    <source>
        <dbReference type="Proteomes" id="UP001209570"/>
    </source>
</evidence>
<feature type="compositionally biased region" description="Polar residues" evidence="6">
    <location>
        <begin position="549"/>
        <end position="579"/>
    </location>
</feature>
<dbReference type="InterPro" id="IPR000717">
    <property type="entry name" value="PCI_dom"/>
</dbReference>
<keyword evidence="3 5" id="KW-0396">Initiation factor</keyword>
<dbReference type="GO" id="GO:0016282">
    <property type="term" value="C:eukaryotic 43S preinitiation complex"/>
    <property type="evidence" value="ECO:0007669"/>
    <property type="project" value="UniProtKB-UniRule"/>
</dbReference>
<dbReference type="InterPro" id="IPR045237">
    <property type="entry name" value="COPS7/eIF3m"/>
</dbReference>
<evidence type="ECO:0000259" key="7">
    <source>
        <dbReference type="PROSITE" id="PS50250"/>
    </source>
</evidence>
<keyword evidence="4 5" id="KW-0648">Protein biosynthesis</keyword>
<dbReference type="InterPro" id="IPR027528">
    <property type="entry name" value="eIF3m"/>
</dbReference>
<dbReference type="PANTHER" id="PTHR15350">
    <property type="entry name" value="COP9 SIGNALOSOME COMPLEX SUBUNIT 7/DENDRITIC CELL PROTEIN GA17"/>
    <property type="match status" value="1"/>
</dbReference>
<organism evidence="8 9">
    <name type="scientific">Pythium insidiosum</name>
    <name type="common">Pythiosis disease agent</name>
    <dbReference type="NCBI Taxonomy" id="114742"/>
    <lineage>
        <taxon>Eukaryota</taxon>
        <taxon>Sar</taxon>
        <taxon>Stramenopiles</taxon>
        <taxon>Oomycota</taxon>
        <taxon>Peronosporomycetes</taxon>
        <taxon>Pythiales</taxon>
        <taxon>Pythiaceae</taxon>
        <taxon>Pythium</taxon>
    </lineage>
</organism>
<reference evidence="8" key="1">
    <citation type="submission" date="2021-12" db="EMBL/GenBank/DDBJ databases">
        <title>Prjna785345.</title>
        <authorList>
            <person name="Rujirawat T."/>
            <person name="Krajaejun T."/>
        </authorList>
    </citation>
    <scope>NUCLEOTIDE SEQUENCE</scope>
    <source>
        <strain evidence="8">Pi057C3</strain>
    </source>
</reference>
<accession>A0AAD5LU52</accession>
<dbReference type="GO" id="GO:0003743">
    <property type="term" value="F:translation initiation factor activity"/>
    <property type="evidence" value="ECO:0007669"/>
    <property type="project" value="UniProtKB-UniRule"/>
</dbReference>
<comment type="subcellular location">
    <subcellularLocation>
        <location evidence="5">Cytoplasm</location>
    </subcellularLocation>
</comment>
<feature type="region of interest" description="Disordered" evidence="6">
    <location>
        <begin position="446"/>
        <end position="484"/>
    </location>
</feature>
<dbReference type="PANTHER" id="PTHR15350:SF2">
    <property type="entry name" value="EUKARYOTIC TRANSLATION INITIATION FACTOR 3 SUBUNIT M"/>
    <property type="match status" value="1"/>
</dbReference>
<dbReference type="HAMAP" id="MF_03012">
    <property type="entry name" value="eIF3m"/>
    <property type="match status" value="1"/>
</dbReference>
<dbReference type="Proteomes" id="UP001209570">
    <property type="component" value="Unassembled WGS sequence"/>
</dbReference>
<dbReference type="SUPFAM" id="SSF46785">
    <property type="entry name" value="Winged helix' DNA-binding domain"/>
    <property type="match status" value="1"/>
</dbReference>
<evidence type="ECO:0000256" key="6">
    <source>
        <dbReference type="SAM" id="MobiDB-lite"/>
    </source>
</evidence>
<dbReference type="PROSITE" id="PS50250">
    <property type="entry name" value="PCI"/>
    <property type="match status" value="1"/>
</dbReference>
<evidence type="ECO:0000256" key="5">
    <source>
        <dbReference type="HAMAP-Rule" id="MF_03012"/>
    </source>
</evidence>
<feature type="region of interest" description="Disordered" evidence="6">
    <location>
        <begin position="645"/>
        <end position="688"/>
    </location>
</feature>
<protein>
    <recommendedName>
        <fullName evidence="5">Eukaryotic translation initiation factor 3 subunit M</fullName>
        <shortName evidence="5">eIF3m</shortName>
    </recommendedName>
</protein>
<dbReference type="SMART" id="SM00088">
    <property type="entry name" value="PINT"/>
    <property type="match status" value="1"/>
</dbReference>
<dbReference type="GO" id="GO:0001732">
    <property type="term" value="P:formation of cytoplasmic translation initiation complex"/>
    <property type="evidence" value="ECO:0007669"/>
    <property type="project" value="UniProtKB-UniRule"/>
</dbReference>
<feature type="compositionally biased region" description="Polar residues" evidence="6">
    <location>
        <begin position="461"/>
        <end position="484"/>
    </location>
</feature>
<sequence length="919" mass="99155">MVAAAASPAVVATDLLSYVNKLLDLSAKPLELTQEIKKSDWSAVVAAVAPKAEALLALEVETDVEGCFSMLFDVLRQLPAEQAAAEGKKLLAVVVAKSDDKIVLRARIASTLFNKAAGLPELRFATLLALIKYASETDSTELVSSYFDDVESLFEASTLTAERRRQLYLTIADVLVKSDAKSIKVLFFLDKYLATFAGADEKQAAAGKDVAARAVKLVLQRPVASFVARVDIAANPAVRALKADAKTAKLLELLDIVSTKTLQEYTAFHKAAGASFFADNGLSHEELTSTMRLFTLCSLPTGFDEVPFEKIAGALAIDEDDVEKWIVKAITSNLVTAKVDQLRRTVVITRVLQRGFGAEQWSEIHAKLQLYKKNVGALLDVALERALKGSVYSRAPSRVSSRAASRFGGGTSVSGLSWALSGGHRAMKFARLALSLAGDDRRDLWEADSASTKSKPRVFSTEPSQTSPTAAISSSRYSLASNTARTSRVPVDYAEYQRREEIVRDLASREARDELSARIQRKGNLRLRLRSMLDPSLSVDQEEREAATKSRSGPRNPSNASPHRRASGSSDSQLAAPTTRSHETTYRPEDYEGLDSGVVVVEPRGELLIGENCVLVARKTREDLRRDLVTRTNIQPRIHVPLSAETAPAPVVEPPIEPTRSSPPRARPGGKSPVEQKPPASPQHPVFAGQIGSFQSYPKIELDPKKTPLTKGVVIKAPSVSTTPMLAPAALDSPEMSKKTKPTRKKMADLLTAIARVAEDSSNDALDREVSAMLQSTPKPATAQLAGGDAPASRPVTRGALASRSGGREPPLSAVRVNQGHHETQLHSLRTRTPAYGNRTPSRIPAVLALSRHDETDELGDKAVSPSALPRVNYTRGFPSPTPGKVHISSPEAAAAALKMPDQRTSLFGSLPTVLRGKR</sequence>
<name>A0AAD5LU52_PYTIN</name>
<dbReference type="InterPro" id="IPR036390">
    <property type="entry name" value="WH_DNA-bd_sf"/>
</dbReference>
<comment type="similarity">
    <text evidence="1">Belongs to the CSN7/EIF3M family. CSN7 subfamily.</text>
</comment>
<comment type="subunit">
    <text evidence="5">Component of the eukaryotic translation initiation factor 3 (eIF-3) complex.</text>
</comment>
<dbReference type="Pfam" id="PF01399">
    <property type="entry name" value="PCI"/>
    <property type="match status" value="1"/>
</dbReference>
<keyword evidence="9" id="KW-1185">Reference proteome</keyword>
<gene>
    <name evidence="8" type="ORF">P43SY_001150</name>
</gene>
<comment type="similarity">
    <text evidence="5">Belongs to the eIF-3 subunit M family.</text>
</comment>
<evidence type="ECO:0000256" key="2">
    <source>
        <dbReference type="ARBA" id="ARBA00022490"/>
    </source>
</evidence>
<evidence type="ECO:0000256" key="1">
    <source>
        <dbReference type="ARBA" id="ARBA00008482"/>
    </source>
</evidence>
<evidence type="ECO:0000313" key="8">
    <source>
        <dbReference type="EMBL" id="KAJ0393591.1"/>
    </source>
</evidence>
<feature type="domain" description="PCI" evidence="7">
    <location>
        <begin position="181"/>
        <end position="353"/>
    </location>
</feature>
<feature type="region of interest" description="Disordered" evidence="6">
    <location>
        <begin position="774"/>
        <end position="840"/>
    </location>
</feature>
<keyword evidence="2 5" id="KW-0963">Cytoplasm</keyword>
<dbReference type="GO" id="GO:0033290">
    <property type="term" value="C:eukaryotic 48S preinitiation complex"/>
    <property type="evidence" value="ECO:0007669"/>
    <property type="project" value="UniProtKB-UniRule"/>
</dbReference>
<evidence type="ECO:0000256" key="4">
    <source>
        <dbReference type="ARBA" id="ARBA00022917"/>
    </source>
</evidence>
<evidence type="ECO:0000256" key="3">
    <source>
        <dbReference type="ARBA" id="ARBA00022540"/>
    </source>
</evidence>
<feature type="region of interest" description="Disordered" evidence="6">
    <location>
        <begin position="725"/>
        <end position="744"/>
    </location>
</feature>
<feature type="region of interest" description="Disordered" evidence="6">
    <location>
        <begin position="536"/>
        <end position="590"/>
    </location>
</feature>
<dbReference type="GO" id="GO:0071541">
    <property type="term" value="C:eukaryotic translation initiation factor 3 complex, eIF3m"/>
    <property type="evidence" value="ECO:0007669"/>
    <property type="project" value="UniProtKB-UniRule"/>
</dbReference>
<dbReference type="AlphaFoldDB" id="A0AAD5LU52"/>
<comment type="caution">
    <text evidence="8">The sequence shown here is derived from an EMBL/GenBank/DDBJ whole genome shotgun (WGS) entry which is preliminary data.</text>
</comment>
<feature type="compositionally biased region" description="Basic and acidic residues" evidence="6">
    <location>
        <begin position="580"/>
        <end position="590"/>
    </location>
</feature>
<proteinExistence type="inferred from homology"/>